<dbReference type="EMBL" id="GEDG01013130">
    <property type="protein sequence ID" value="JAP25591.1"/>
    <property type="molecule type" value="Transcribed_RNA"/>
</dbReference>
<evidence type="ECO:0000313" key="1">
    <source>
        <dbReference type="EMBL" id="JAP25591.1"/>
    </source>
</evidence>
<organism evidence="1">
    <name type="scientific">Solanum chacoense</name>
    <name type="common">Chaco potato</name>
    <dbReference type="NCBI Taxonomy" id="4108"/>
    <lineage>
        <taxon>Eukaryota</taxon>
        <taxon>Viridiplantae</taxon>
        <taxon>Streptophyta</taxon>
        <taxon>Embryophyta</taxon>
        <taxon>Tracheophyta</taxon>
        <taxon>Spermatophyta</taxon>
        <taxon>Magnoliopsida</taxon>
        <taxon>eudicotyledons</taxon>
        <taxon>Gunneridae</taxon>
        <taxon>Pentapetalae</taxon>
        <taxon>asterids</taxon>
        <taxon>lamiids</taxon>
        <taxon>Solanales</taxon>
        <taxon>Solanaceae</taxon>
        <taxon>Solanoideae</taxon>
        <taxon>Solaneae</taxon>
        <taxon>Solanum</taxon>
    </lineage>
</organism>
<dbReference type="EMBL" id="GEDG01017437">
    <property type="protein sequence ID" value="JAP21669.1"/>
    <property type="molecule type" value="Transcribed_RNA"/>
</dbReference>
<name>A0A0V0HZP2_SOLCH</name>
<dbReference type="AlphaFoldDB" id="A0A0V0HZP2"/>
<sequence length="77" mass="8757">MYIKIQSTIVGVSLIDNHHVRAIVMIQRSSSCCQRILYLATCIRPELLSGSTSLCKKDSSKKYDPFLPMMATWFMEA</sequence>
<protein>
    <submittedName>
        <fullName evidence="1">Putative ovule protein</fullName>
    </submittedName>
</protein>
<reference evidence="1" key="1">
    <citation type="submission" date="2015-12" db="EMBL/GenBank/DDBJ databases">
        <title>Gene expression during late stages of embryo sac development: a critical building block for successful pollen-pistil interactions.</title>
        <authorList>
            <person name="Liu Y."/>
            <person name="Joly V."/>
            <person name="Sabar M."/>
            <person name="Matton D.P."/>
        </authorList>
    </citation>
    <scope>NUCLEOTIDE SEQUENCE</scope>
</reference>
<proteinExistence type="predicted"/>
<accession>A0A0V0HZP2</accession>